<dbReference type="OrthoDB" id="3209743at2759"/>
<dbReference type="Gene3D" id="3.90.230.10">
    <property type="entry name" value="Creatinase/methionine aminopeptidase superfamily"/>
    <property type="match status" value="1"/>
</dbReference>
<keyword evidence="3 5" id="KW-0479">Metal-binding</keyword>
<feature type="binding site" evidence="5">
    <location>
        <position position="177"/>
    </location>
    <ligand>
        <name>substrate</name>
    </ligand>
</feature>
<dbReference type="STRING" id="945553.A0A0D2KSV2"/>
<dbReference type="SUPFAM" id="SSF55920">
    <property type="entry name" value="Creatinase/aminopeptidase"/>
    <property type="match status" value="1"/>
</dbReference>
<feature type="binding site" evidence="5">
    <location>
        <position position="205"/>
    </location>
    <ligand>
        <name>a divalent metal cation</name>
        <dbReference type="ChEBI" id="CHEBI:60240"/>
        <label>1</label>
    </ligand>
</feature>
<feature type="domain" description="Peptidase M24" evidence="7">
    <location>
        <begin position="112"/>
        <end position="339"/>
    </location>
</feature>
<dbReference type="CDD" id="cd01086">
    <property type="entry name" value="MetAP1"/>
    <property type="match status" value="1"/>
</dbReference>
<evidence type="ECO:0000259" key="7">
    <source>
        <dbReference type="Pfam" id="PF00557"/>
    </source>
</evidence>
<dbReference type="Pfam" id="PF00557">
    <property type="entry name" value="Peptidase_M24"/>
    <property type="match status" value="1"/>
</dbReference>
<feature type="binding site" evidence="5">
    <location>
        <position position="205"/>
    </location>
    <ligand>
        <name>a divalent metal cation</name>
        <dbReference type="ChEBI" id="CHEBI:60240"/>
        <label>2</label>
        <note>catalytic</note>
    </ligand>
</feature>
<dbReference type="OMA" id="RGAESCY"/>
<dbReference type="GO" id="GO:0070006">
    <property type="term" value="F:metalloaminopeptidase activity"/>
    <property type="evidence" value="ECO:0007669"/>
    <property type="project" value="UniProtKB-UniRule"/>
</dbReference>
<dbReference type="InterPro" id="IPR002467">
    <property type="entry name" value="Pept_M24A_MAP1"/>
</dbReference>
<feature type="binding site" evidence="5">
    <location>
        <position position="332"/>
    </location>
    <ligand>
        <name>a divalent metal cation</name>
        <dbReference type="ChEBI" id="CHEBI:60240"/>
        <label>1</label>
    </ligand>
</feature>
<evidence type="ECO:0000256" key="6">
    <source>
        <dbReference type="RuleBase" id="RU003653"/>
    </source>
</evidence>
<feature type="binding site" evidence="5">
    <location>
        <position position="268"/>
    </location>
    <ligand>
        <name>a divalent metal cation</name>
        <dbReference type="ChEBI" id="CHEBI:60240"/>
        <label>2</label>
        <note>catalytic</note>
    </ligand>
</feature>
<dbReference type="NCBIfam" id="TIGR00500">
    <property type="entry name" value="met_pdase_I"/>
    <property type="match status" value="1"/>
</dbReference>
<evidence type="ECO:0000313" key="8">
    <source>
        <dbReference type="EMBL" id="KJA17702.1"/>
    </source>
</evidence>
<proteinExistence type="inferred from homology"/>
<keyword evidence="2 5" id="KW-0645">Protease</keyword>
<organism evidence="8 9">
    <name type="scientific">Hypholoma sublateritium (strain FD-334 SS-4)</name>
    <dbReference type="NCBI Taxonomy" id="945553"/>
    <lineage>
        <taxon>Eukaryota</taxon>
        <taxon>Fungi</taxon>
        <taxon>Dikarya</taxon>
        <taxon>Basidiomycota</taxon>
        <taxon>Agaricomycotina</taxon>
        <taxon>Agaricomycetes</taxon>
        <taxon>Agaricomycetidae</taxon>
        <taxon>Agaricales</taxon>
        <taxon>Agaricineae</taxon>
        <taxon>Strophariaceae</taxon>
        <taxon>Hypholoma</taxon>
    </lineage>
</organism>
<evidence type="ECO:0000256" key="5">
    <source>
        <dbReference type="HAMAP-Rule" id="MF_03174"/>
    </source>
</evidence>
<dbReference type="EC" id="3.4.11.18" evidence="6"/>
<reference evidence="9" key="1">
    <citation type="submission" date="2014-04" db="EMBL/GenBank/DDBJ databases">
        <title>Evolutionary Origins and Diversification of the Mycorrhizal Mutualists.</title>
        <authorList>
            <consortium name="DOE Joint Genome Institute"/>
            <consortium name="Mycorrhizal Genomics Consortium"/>
            <person name="Kohler A."/>
            <person name="Kuo A."/>
            <person name="Nagy L.G."/>
            <person name="Floudas D."/>
            <person name="Copeland A."/>
            <person name="Barry K.W."/>
            <person name="Cichocki N."/>
            <person name="Veneault-Fourrey C."/>
            <person name="LaButti K."/>
            <person name="Lindquist E.A."/>
            <person name="Lipzen A."/>
            <person name="Lundell T."/>
            <person name="Morin E."/>
            <person name="Murat C."/>
            <person name="Riley R."/>
            <person name="Ohm R."/>
            <person name="Sun H."/>
            <person name="Tunlid A."/>
            <person name="Henrissat B."/>
            <person name="Grigoriev I.V."/>
            <person name="Hibbett D.S."/>
            <person name="Martin F."/>
        </authorList>
    </citation>
    <scope>NUCLEOTIDE SEQUENCE [LARGE SCALE GENOMIC DNA]</scope>
    <source>
        <strain evidence="9">FD-334 SS-4</strain>
    </source>
</reference>
<feature type="binding site" evidence="5">
    <location>
        <position position="194"/>
    </location>
    <ligand>
        <name>a divalent metal cation</name>
        <dbReference type="ChEBI" id="CHEBI:60240"/>
        <label>1</label>
    </ligand>
</feature>
<evidence type="ECO:0000256" key="4">
    <source>
        <dbReference type="ARBA" id="ARBA00022801"/>
    </source>
</evidence>
<dbReference type="InterPro" id="IPR000994">
    <property type="entry name" value="Pept_M24"/>
</dbReference>
<keyword evidence="4 5" id="KW-0378">Hydrolase</keyword>
<dbReference type="InterPro" id="IPR036005">
    <property type="entry name" value="Creatinase/aminopeptidase-like"/>
</dbReference>
<dbReference type="HAMAP" id="MF_01974">
    <property type="entry name" value="MetAP_1"/>
    <property type="match status" value="1"/>
</dbReference>
<keyword evidence="1 5" id="KW-0031">Aminopeptidase</keyword>
<dbReference type="PROSITE" id="PS00680">
    <property type="entry name" value="MAP_1"/>
    <property type="match status" value="1"/>
</dbReference>
<dbReference type="AlphaFoldDB" id="A0A0D2KSV2"/>
<keyword evidence="9" id="KW-1185">Reference proteome</keyword>
<evidence type="ECO:0000256" key="3">
    <source>
        <dbReference type="ARBA" id="ARBA00022723"/>
    </source>
</evidence>
<comment type="catalytic activity">
    <reaction evidence="5 6">
        <text>Release of N-terminal amino acids, preferentially methionine, from peptides and arylamides.</text>
        <dbReference type="EC" id="3.4.11.18"/>
    </reaction>
</comment>
<feature type="binding site" evidence="5">
    <location>
        <position position="275"/>
    </location>
    <ligand>
        <name>substrate</name>
    </ligand>
</feature>
<accession>A0A0D2KSV2</accession>
<comment type="similarity">
    <text evidence="5">Belongs to the peptidase M24A family. Methionine aminopeptidase type 1 subfamily.</text>
</comment>
<sequence length="347" mass="38345">MLGVRIKGRPAWTRPFISTVNGRKLPAKAPLRRYTTDAEENSADQEPFEDFGEYEVILPQEPFVFGVSHIHTRQVPEDIVKPPYALTVDGVPDQTPRRDSGKIKLGGEAESRVRQAALLAKKVREFAGTQVKVGATTKAIDAAIHDFIVANSAYPSPLRYQGFPRSCCTSINNIIAHGIPDDRPLHDGDILNIDITVYFNGYHGDTSKTFLVGDVDERGRELVQVTNEALERAIAVCGPNRPFKAIGKAIYGSLAQRNYSISEQFTGHGINKVFHCAPWILHHLNDEPGVMEPGHCFTIEPAIIQGRNPRGWIFPDGWTASTENCARSAQAEHMVLITEKGADVLTR</sequence>
<dbReference type="PRINTS" id="PR00599">
    <property type="entry name" value="MAPEPTIDASE"/>
</dbReference>
<comment type="cofactor">
    <cofactor evidence="5">
        <name>Co(2+)</name>
        <dbReference type="ChEBI" id="CHEBI:48828"/>
    </cofactor>
    <cofactor evidence="5">
        <name>Zn(2+)</name>
        <dbReference type="ChEBI" id="CHEBI:29105"/>
    </cofactor>
    <cofactor evidence="5">
        <name>Mn(2+)</name>
        <dbReference type="ChEBI" id="CHEBI:29035"/>
    </cofactor>
    <cofactor evidence="5">
        <name>Fe(2+)</name>
        <dbReference type="ChEBI" id="CHEBI:29033"/>
    </cofactor>
    <text evidence="5">Binds 2 divalent metal cations per subunit. Has a high-affinity and a low affinity metal-binding site. The true nature of the physiological cofactor is under debate. The enzyme is active with cobalt, zinc, manganese or divalent iron ions. Most likely, methionine aminopeptidases function as mononuclear Fe(2+)-metalloproteases under physiological conditions, and the catalytically relevant metal-binding site has been assigned to the histidine-containing high-affinity site.</text>
</comment>
<dbReference type="GO" id="GO:0046872">
    <property type="term" value="F:metal ion binding"/>
    <property type="evidence" value="ECO:0007669"/>
    <property type="project" value="UniProtKB-UniRule"/>
</dbReference>
<evidence type="ECO:0000256" key="1">
    <source>
        <dbReference type="ARBA" id="ARBA00022438"/>
    </source>
</evidence>
<gene>
    <name evidence="8" type="ORF">HYPSUDRAFT_146130</name>
</gene>
<dbReference type="GO" id="GO:0006508">
    <property type="term" value="P:proteolysis"/>
    <property type="evidence" value="ECO:0007669"/>
    <property type="project" value="UniProtKB-KW"/>
</dbReference>
<feature type="binding site" evidence="5">
    <location>
        <position position="332"/>
    </location>
    <ligand>
        <name>a divalent metal cation</name>
        <dbReference type="ChEBI" id="CHEBI:60240"/>
        <label>2</label>
        <note>catalytic</note>
    </ligand>
</feature>
<comment type="function">
    <text evidence="6">Cotranslationally removes the N-terminal methionine from nascent proteins. The N-terminal methionine is often cleaved when the second residue in the primary sequence is small and uncharged (Met-Ala-, Cys, Gly, Pro, Ser, Thr, or Val).</text>
</comment>
<dbReference type="EMBL" id="KN817599">
    <property type="protein sequence ID" value="KJA17702.1"/>
    <property type="molecule type" value="Genomic_DNA"/>
</dbReference>
<protein>
    <recommendedName>
        <fullName evidence="6">Methionine aminopeptidase</fullName>
        <ecNumber evidence="6">3.4.11.18</ecNumber>
    </recommendedName>
</protein>
<evidence type="ECO:0000313" key="9">
    <source>
        <dbReference type="Proteomes" id="UP000054270"/>
    </source>
</evidence>
<feature type="binding site" evidence="5">
    <location>
        <position position="300"/>
    </location>
    <ligand>
        <name>a divalent metal cation</name>
        <dbReference type="ChEBI" id="CHEBI:60240"/>
        <label>2</label>
        <note>catalytic</note>
    </ligand>
</feature>
<dbReference type="InterPro" id="IPR001714">
    <property type="entry name" value="Pept_M24_MAP"/>
</dbReference>
<dbReference type="PANTHER" id="PTHR43330">
    <property type="entry name" value="METHIONINE AMINOPEPTIDASE"/>
    <property type="match status" value="1"/>
</dbReference>
<dbReference type="Proteomes" id="UP000054270">
    <property type="component" value="Unassembled WGS sequence"/>
</dbReference>
<dbReference type="PANTHER" id="PTHR43330:SF8">
    <property type="entry name" value="METHIONINE AMINOPEPTIDASE 1D, MITOCHONDRIAL"/>
    <property type="match status" value="1"/>
</dbReference>
<name>A0A0D2KSV2_HYPSF</name>
<dbReference type="GO" id="GO:0004239">
    <property type="term" value="F:initiator methionyl aminopeptidase activity"/>
    <property type="evidence" value="ECO:0007669"/>
    <property type="project" value="UniProtKB-UniRule"/>
</dbReference>
<evidence type="ECO:0000256" key="2">
    <source>
        <dbReference type="ARBA" id="ARBA00022670"/>
    </source>
</evidence>